<evidence type="ECO:0000256" key="2">
    <source>
        <dbReference type="SAM" id="SignalP"/>
    </source>
</evidence>
<evidence type="ECO:0000259" key="3">
    <source>
        <dbReference type="PROSITE" id="PS51208"/>
    </source>
</evidence>
<dbReference type="SUPFAM" id="SSF51126">
    <property type="entry name" value="Pectin lyase-like"/>
    <property type="match status" value="2"/>
</dbReference>
<organism evidence="4 5">
    <name type="scientific">Azospirillum aestuarii</name>
    <dbReference type="NCBI Taxonomy" id="2802052"/>
    <lineage>
        <taxon>Bacteria</taxon>
        <taxon>Pseudomonadati</taxon>
        <taxon>Pseudomonadota</taxon>
        <taxon>Alphaproteobacteria</taxon>
        <taxon>Rhodospirillales</taxon>
        <taxon>Azospirillaceae</taxon>
        <taxon>Azospirillum</taxon>
    </lineage>
</organism>
<dbReference type="Pfam" id="PF03797">
    <property type="entry name" value="Autotransporter"/>
    <property type="match status" value="1"/>
</dbReference>
<dbReference type="InterPro" id="IPR005546">
    <property type="entry name" value="Autotransporte_beta"/>
</dbReference>
<feature type="domain" description="Autotransporter" evidence="3">
    <location>
        <begin position="997"/>
        <end position="1279"/>
    </location>
</feature>
<feature type="region of interest" description="Disordered" evidence="1">
    <location>
        <begin position="460"/>
        <end position="556"/>
    </location>
</feature>
<evidence type="ECO:0000313" key="5">
    <source>
        <dbReference type="Proteomes" id="UP000654452"/>
    </source>
</evidence>
<accession>A0ABS1HXW2</accession>
<proteinExistence type="predicted"/>
<dbReference type="RefSeq" id="WP_200485264.1">
    <property type="nucleotide sequence ID" value="NZ_JAEPIV010000004.1"/>
</dbReference>
<dbReference type="SMART" id="SM00869">
    <property type="entry name" value="Autotransporter"/>
    <property type="match status" value="1"/>
</dbReference>
<dbReference type="Gene3D" id="2.40.128.130">
    <property type="entry name" value="Autotransporter beta-domain"/>
    <property type="match status" value="1"/>
</dbReference>
<reference evidence="4 5" key="1">
    <citation type="submission" date="2021-01" db="EMBL/GenBank/DDBJ databases">
        <title>Azospirillum sp. YIM DDC1 draft genome.</title>
        <authorList>
            <person name="Wang Y.-X."/>
        </authorList>
    </citation>
    <scope>NUCLEOTIDE SEQUENCE [LARGE SCALE GENOMIC DNA]</scope>
    <source>
        <strain evidence="4 5">YIM DDC1</strain>
    </source>
</reference>
<dbReference type="PROSITE" id="PS51208">
    <property type="entry name" value="AUTOTRANSPORTER"/>
    <property type="match status" value="1"/>
</dbReference>
<dbReference type="Proteomes" id="UP000654452">
    <property type="component" value="Unassembled WGS sequence"/>
</dbReference>
<dbReference type="InterPro" id="IPR011050">
    <property type="entry name" value="Pectin_lyase_fold/virulence"/>
</dbReference>
<feature type="chain" id="PRO_5046658866" evidence="2">
    <location>
        <begin position="39"/>
        <end position="1279"/>
    </location>
</feature>
<name>A0ABS1HXW2_9PROT</name>
<feature type="signal peptide" evidence="2">
    <location>
        <begin position="1"/>
        <end position="38"/>
    </location>
</feature>
<keyword evidence="2" id="KW-0732">Signal</keyword>
<dbReference type="NCBIfam" id="TIGR01414">
    <property type="entry name" value="autotrans_barl"/>
    <property type="match status" value="2"/>
</dbReference>
<sequence>MPPQSPLESIRQSLMSGGRLPAMVAAPIALGVSLAANAAPMDTLTTIQNQTFEPTSGNILITSTGGVVDSGTGNHATDLTTGVWVKSPGGWTLTNQGTIKISIETNFYQADGIYAQTYGTVINSGLIEVPKTYNGILFANSANSLKSVVENTGTIIGNWAAIESSHALSLTNGSPSNSAALIKNVRSATAFSQTDYAAVMVSALFTPYSITNHGTIIGTTDALSVSGVSTIVNHGTIAAGSGFSAIKTFGIAGGSFINLKDGSLVVGGIQAAGANQVLLLEGSGTLSGPVSGLTTLNVNGTEWTLGGVSSATTTNLQAGTLRVDGSLTTGLQLGSGTTLTGTGTVVGNLTSPSGTTVTPGGSGAPGTLTVTGNVTQQSGSTLAIRTTSSAASKLAVTGTATIGGDLSVTSTGSGYGDSTTYTIVTATGGVSGAFTTITGSDTTLTPTATFDTANNRIQLTLTKVTPPPDPDPTPNPDPDPNPDPGPTPNPNPDPTPNPDPSPNPDPTPNPAPTPPVTGVIDTSRPSFTNSDGAVQGSAVTFDGGTLRPASPLTVGQSVTVTSRGGTITPDGSTVTLASAVGGSGALAASGPGTVVVSGQLANAGGLSVGDGAALTIAKSGVVAGGTLALNNGGSATVGGIVAVPVTVARGGAMTVVEGGGVGGTLAVEGGTLTVAAYGAVNGAVTVTSGGSATLAGAVMAPVTVSDGTVTVAATGITGAVSVGNGGSVAVNGVVSGSLTTSAGSTFSGGGTVRGPATLAGTVSPGNSPGVLTFQSAVTLTGTSVLNAEIDGPTAGFGAGHHDQIRVQGASFTAAGTLAPLLRGISGDATNAYTATLGQSFTIVHADGGVTGGFTAVTQPAAGLEAGTRFDTLYDATNVRLVVTPTSYAVRGGTRNQRAAGAAVDALRPAAGTRLEGVAAPLFNGLYGLPGNGIAGALDQLSGKLHADTLAADRTSRRLFGSAVEGRLSALRGGAAASSGVRLAGSGNGTSAVGETGEARGSGGVWGQPLAAYSRTGSDGNAAGTTERIGGFLLGADHSYENGVSGGVALGYLRNRVTSRDGLGKADVDSYQATLYGSWSLRGTADSPYVEGAIGYGYANYDASRGIAFGTLGQGASGSADGHDVSVEIAAGHRMAFAGSDSAWIEPRAGLRFDRITREAFRESGGGVALDVEAAGWTSLRSALGVRAGTSVTVGGWRLLPNAALAWEHDFADATASTTNRLGGVAFTADASKPGRDALVVGAGLGVALDDRLTATIGVQDAIRARENTVSATAGLKWKL</sequence>
<keyword evidence="5" id="KW-1185">Reference proteome</keyword>
<dbReference type="InterPro" id="IPR006315">
    <property type="entry name" value="OM_autotransptr_brl_dom"/>
</dbReference>
<protein>
    <submittedName>
        <fullName evidence="4">Autotransporter domain-containing protein</fullName>
    </submittedName>
</protein>
<feature type="compositionally biased region" description="Polar residues" evidence="1">
    <location>
        <begin position="523"/>
        <end position="532"/>
    </location>
</feature>
<evidence type="ECO:0000256" key="1">
    <source>
        <dbReference type="SAM" id="MobiDB-lite"/>
    </source>
</evidence>
<comment type="caution">
    <text evidence="4">The sequence shown here is derived from an EMBL/GenBank/DDBJ whole genome shotgun (WGS) entry which is preliminary data.</text>
</comment>
<dbReference type="InterPro" id="IPR036709">
    <property type="entry name" value="Autotransporte_beta_dom_sf"/>
</dbReference>
<dbReference type="SUPFAM" id="SSF103515">
    <property type="entry name" value="Autotransporter"/>
    <property type="match status" value="1"/>
</dbReference>
<evidence type="ECO:0000313" key="4">
    <source>
        <dbReference type="EMBL" id="MBK4719660.1"/>
    </source>
</evidence>
<feature type="compositionally biased region" description="Pro residues" evidence="1">
    <location>
        <begin position="465"/>
        <end position="515"/>
    </location>
</feature>
<gene>
    <name evidence="4" type="ORF">JJL56_12335</name>
</gene>
<dbReference type="EMBL" id="JAEPIV010000004">
    <property type="protein sequence ID" value="MBK4719660.1"/>
    <property type="molecule type" value="Genomic_DNA"/>
</dbReference>
<feature type="region of interest" description="Disordered" evidence="1">
    <location>
        <begin position="978"/>
        <end position="1001"/>
    </location>
</feature>